<reference evidence="1 2" key="1">
    <citation type="journal article" date="2014" name="Curr. Biol.">
        <title>The genome of the clonal raider ant Cerapachys biroi.</title>
        <authorList>
            <person name="Oxley P.R."/>
            <person name="Ji L."/>
            <person name="Fetter-Pruneda I."/>
            <person name="McKenzie S.K."/>
            <person name="Li C."/>
            <person name="Hu H."/>
            <person name="Zhang G."/>
            <person name="Kronauer D.J."/>
        </authorList>
    </citation>
    <scope>NUCLEOTIDE SEQUENCE [LARGE SCALE GENOMIC DNA]</scope>
</reference>
<sequence length="60" mass="6594">MGAESVKPSGGLQICMLKKENEREREIGLPLIRYNEDILLDPIGCSHCGATKDNGKTFES</sequence>
<gene>
    <name evidence="1" type="ORF">X777_00956</name>
</gene>
<keyword evidence="2" id="KW-1185">Reference proteome</keyword>
<dbReference type="EMBL" id="KK107139">
    <property type="protein sequence ID" value="EZA57854.1"/>
    <property type="molecule type" value="Genomic_DNA"/>
</dbReference>
<evidence type="ECO:0000313" key="1">
    <source>
        <dbReference type="EMBL" id="EZA57854.1"/>
    </source>
</evidence>
<organism evidence="1 2">
    <name type="scientific">Ooceraea biroi</name>
    <name type="common">Clonal raider ant</name>
    <name type="synonym">Cerapachys biroi</name>
    <dbReference type="NCBI Taxonomy" id="2015173"/>
    <lineage>
        <taxon>Eukaryota</taxon>
        <taxon>Metazoa</taxon>
        <taxon>Ecdysozoa</taxon>
        <taxon>Arthropoda</taxon>
        <taxon>Hexapoda</taxon>
        <taxon>Insecta</taxon>
        <taxon>Pterygota</taxon>
        <taxon>Neoptera</taxon>
        <taxon>Endopterygota</taxon>
        <taxon>Hymenoptera</taxon>
        <taxon>Apocrita</taxon>
        <taxon>Aculeata</taxon>
        <taxon>Formicoidea</taxon>
        <taxon>Formicidae</taxon>
        <taxon>Dorylinae</taxon>
        <taxon>Ooceraea</taxon>
    </lineage>
</organism>
<proteinExistence type="predicted"/>
<evidence type="ECO:0000313" key="2">
    <source>
        <dbReference type="Proteomes" id="UP000053097"/>
    </source>
</evidence>
<dbReference type="AlphaFoldDB" id="A0A026WRX4"/>
<accession>A0A026WRX4</accession>
<name>A0A026WRX4_OOCBI</name>
<dbReference type="Proteomes" id="UP000053097">
    <property type="component" value="Unassembled WGS sequence"/>
</dbReference>
<protein>
    <submittedName>
        <fullName evidence="1">Uncharacterized protein</fullName>
    </submittedName>
</protein>